<comment type="caution">
    <text evidence="6">The sequence shown here is derived from an EMBL/GenBank/DDBJ whole genome shotgun (WGS) entry which is preliminary data.</text>
</comment>
<keyword evidence="7" id="KW-1185">Reference proteome</keyword>
<dbReference type="PANTHER" id="PTHR30154">
    <property type="entry name" value="LEUCINE-RESPONSIVE REGULATORY PROTEIN"/>
    <property type="match status" value="1"/>
</dbReference>
<dbReference type="EMBL" id="VXLC01000001">
    <property type="protein sequence ID" value="KAA8890114.1"/>
    <property type="molecule type" value="Genomic_DNA"/>
</dbReference>
<evidence type="ECO:0000256" key="1">
    <source>
        <dbReference type="ARBA" id="ARBA00023015"/>
    </source>
</evidence>
<sequence length="403" mass="43694">MVTSISSMKVPRHTVSSGSHLRKAVVLSGNSWTGDGVEYPERHREQSHSFEPGVDFLLVSASGIGKNSILDGVDTQIVQALQLDPRVSFNRVAAELGVAEQTVARRYRRLRRDGVVRVIGAVDSRAIGENDWIIRVHCRPDGARQVAEALARRDDAAWVSIAAAGAEVNFSLHPRTPQDRDDLLVQRLQRTAPVHDIAAAMILHRFVGPTAVDWRGRQVARRNAESGTAAADYVESDLELRDEDGLLLELLARDGRASFSVLARATGMSIGRIARRVAALQAAGILYFDLDIAPAALGPSLAAFLWLRVAPAQLDAVGRAIAEHAETAYAAAVTGPFNIFAVLTADTADDLYHYVTIKMATLDGVHSFELTPVLERLKQAGSRTTAGRLNPPPPVPPRAARRR</sequence>
<evidence type="ECO:0000259" key="5">
    <source>
        <dbReference type="PROSITE" id="PS50956"/>
    </source>
</evidence>
<name>A0A5N0EP67_9NOCA</name>
<dbReference type="Pfam" id="PF01037">
    <property type="entry name" value="AsnC_trans_reg"/>
    <property type="match status" value="1"/>
</dbReference>
<evidence type="ECO:0000313" key="6">
    <source>
        <dbReference type="EMBL" id="KAA8890114.1"/>
    </source>
</evidence>
<keyword evidence="2" id="KW-0238">DNA-binding</keyword>
<gene>
    <name evidence="6" type="ORF">F3087_02020</name>
</gene>
<reference evidence="6 7" key="1">
    <citation type="submission" date="2019-09" db="EMBL/GenBank/DDBJ databases">
        <authorList>
            <person name="Wang X."/>
        </authorList>
    </citation>
    <scope>NUCLEOTIDE SEQUENCE [LARGE SCALE GENOMIC DNA]</scope>
    <source>
        <strain evidence="6 7">CICC 11023</strain>
    </source>
</reference>
<dbReference type="InterPro" id="IPR036388">
    <property type="entry name" value="WH-like_DNA-bd_sf"/>
</dbReference>
<feature type="domain" description="HTH asnC-type" evidence="5">
    <location>
        <begin position="70"/>
        <end position="130"/>
    </location>
</feature>
<evidence type="ECO:0000256" key="4">
    <source>
        <dbReference type="SAM" id="MobiDB-lite"/>
    </source>
</evidence>
<dbReference type="PROSITE" id="PS50956">
    <property type="entry name" value="HTH_ASNC_2"/>
    <property type="match status" value="2"/>
</dbReference>
<feature type="region of interest" description="Disordered" evidence="4">
    <location>
        <begin position="381"/>
        <end position="403"/>
    </location>
</feature>
<dbReference type="Proteomes" id="UP000323876">
    <property type="component" value="Unassembled WGS sequence"/>
</dbReference>
<dbReference type="InterPro" id="IPR036390">
    <property type="entry name" value="WH_DNA-bd_sf"/>
</dbReference>
<organism evidence="6 7">
    <name type="scientific">Nocardia colli</name>
    <dbReference type="NCBI Taxonomy" id="2545717"/>
    <lineage>
        <taxon>Bacteria</taxon>
        <taxon>Bacillati</taxon>
        <taxon>Actinomycetota</taxon>
        <taxon>Actinomycetes</taxon>
        <taxon>Mycobacteriales</taxon>
        <taxon>Nocardiaceae</taxon>
        <taxon>Nocardia</taxon>
    </lineage>
</organism>
<dbReference type="Gene3D" id="3.30.70.920">
    <property type="match status" value="1"/>
</dbReference>
<dbReference type="OrthoDB" id="3453230at2"/>
<dbReference type="PRINTS" id="PR00033">
    <property type="entry name" value="HTHASNC"/>
</dbReference>
<keyword evidence="3" id="KW-0804">Transcription</keyword>
<feature type="domain" description="HTH asnC-type" evidence="5">
    <location>
        <begin position="247"/>
        <end position="300"/>
    </location>
</feature>
<dbReference type="GO" id="GO:0043200">
    <property type="term" value="P:response to amino acid"/>
    <property type="evidence" value="ECO:0007669"/>
    <property type="project" value="TreeGrafter"/>
</dbReference>
<dbReference type="SUPFAM" id="SSF54909">
    <property type="entry name" value="Dimeric alpha+beta barrel"/>
    <property type="match status" value="1"/>
</dbReference>
<dbReference type="SUPFAM" id="SSF46785">
    <property type="entry name" value="Winged helix' DNA-binding domain"/>
    <property type="match status" value="2"/>
</dbReference>
<dbReference type="Gene3D" id="1.10.10.10">
    <property type="entry name" value="Winged helix-like DNA-binding domain superfamily/Winged helix DNA-binding domain"/>
    <property type="match status" value="2"/>
</dbReference>
<dbReference type="InterPro" id="IPR019887">
    <property type="entry name" value="Tscrpt_reg_AsnC/Lrp_C"/>
</dbReference>
<accession>A0A5N0EP67</accession>
<dbReference type="Pfam" id="PF13404">
    <property type="entry name" value="HTH_AsnC-type"/>
    <property type="match status" value="2"/>
</dbReference>
<evidence type="ECO:0000256" key="2">
    <source>
        <dbReference type="ARBA" id="ARBA00023125"/>
    </source>
</evidence>
<dbReference type="InterPro" id="IPR019888">
    <property type="entry name" value="Tscrpt_reg_AsnC-like"/>
</dbReference>
<protein>
    <submittedName>
        <fullName evidence="6">Lrp/AsnC family transcriptional regulator</fullName>
    </submittedName>
</protein>
<dbReference type="InterPro" id="IPR000485">
    <property type="entry name" value="AsnC-type_HTH_dom"/>
</dbReference>
<dbReference type="GO" id="GO:0043565">
    <property type="term" value="F:sequence-specific DNA binding"/>
    <property type="evidence" value="ECO:0007669"/>
    <property type="project" value="InterPro"/>
</dbReference>
<dbReference type="SMART" id="SM00344">
    <property type="entry name" value="HTH_ASNC"/>
    <property type="match status" value="2"/>
</dbReference>
<evidence type="ECO:0000313" key="7">
    <source>
        <dbReference type="Proteomes" id="UP000323876"/>
    </source>
</evidence>
<dbReference type="PANTHER" id="PTHR30154:SF34">
    <property type="entry name" value="TRANSCRIPTIONAL REGULATOR AZLB"/>
    <property type="match status" value="1"/>
</dbReference>
<keyword evidence="1" id="KW-0805">Transcription regulation</keyword>
<proteinExistence type="predicted"/>
<evidence type="ECO:0000256" key="3">
    <source>
        <dbReference type="ARBA" id="ARBA00023163"/>
    </source>
</evidence>
<dbReference type="AlphaFoldDB" id="A0A5N0EP67"/>
<dbReference type="GO" id="GO:0005829">
    <property type="term" value="C:cytosol"/>
    <property type="evidence" value="ECO:0007669"/>
    <property type="project" value="TreeGrafter"/>
</dbReference>
<dbReference type="InterPro" id="IPR011008">
    <property type="entry name" value="Dimeric_a/b-barrel"/>
</dbReference>